<sequence>MSSPSSHVIFVCGLPTLGVRPGTKGNLEQLLKARFPHSRILVFDELERAGASEFRSNWIHRMAEDMLVSLSQAILKDNQSTEIGDKNGIVFLGQNIGGWVLKQALLRAANESQFYPIITMTRGVIFFGTPHRSLEHSDWQTYLTRLFLASKNTLAGSLDVIQDAAQVIDHINHRFDAIQSSFYVTTYDTEPSLITRNKHGGDLMSDDFGSTSEPQSRHDTEPANRDIEMWNFRNFGPDPDALGPLVDGLVGDFSSVNSEYQKMFRQLLQHDAGLYQINRRPSAEGRMAWLSENLAYANFTACQTSCILNVQCEPGSGVTAFASYMMDRLRVDAGTQDCPILSFSCSTQYPRSQRADALFLSLSRQLLTTKHSLCSSIRPLFNWMVDTSLFTSADATWALFRSLIAAYPPGRPIFCFIVGFDKHDELWKGVIRDMTIHQRGESPSRVKFILANCFAANFLAETCSLRTAAGHPAGTPRQQNHLPYFTLDFAKEGELSAAAQNSVRTLLRQKSHQSHMWERYQDKIMDALFSKDISHGYSVAVLKLQLLQTPTFRSDEKEILARLALLPRYPGIQQSLKAIYKRLMAHVNQWEKQALEYVTTSVRPLTIHELSVLVALGSQQATDFNTLKQSIPCDVIQDLSGERGIRDLISLVDGRVIPVHSSLSTHLSTGDTHFAFLRSCLDYLRIIHAHLYSRPGIREGQDNNGTSISSQSRPFILELTPGSDAWDPVGCSLIAYATCHWFDHYKRCSSQDFVDQLVLDFLQDGRFLSTWFSFFLEMSDEGIWDPTLGCEAVEVAAGLGLGRMVKRLLPDAKKKLCSANQCSSGTECRCLERALTLAARNGSPETVDELLPHVQFGIEVVFGLAAEMGHVLLVDHLLNSQAPEVVAAVIDMGDDLGYTPLMRALRGGHIAVAKLLIEEDANISTVAADKTTSMHLLTRLGHLPLIQQVLDGDMARPYVGATDSEGYSCFHIAVQCGFSKIVELFLENGAQDLLVKTPVNGTAQTPLYLAATHGWYETVYVLLRNNANPRRPKLRAVDDATFSPLYAACANGFLSLVELLLSGNGLQTTTWARPDSGGDVNIMGTLSQSRLEWQGSDPEDDNSSLRQSTSSTSASRGLSAHYPEINACLRIAAQKGHGDIVHLLTEHGTGFSSDDTDTRSGETALHLAASQGQADIVEHLIGAGFNVNAITNGGVTPLQLAAKSGNAMTVLALLQRGARPNVGDLDTAQGADWQNDDDSPEEEPLELAAESGHVEVVSLLLNHGANPTKKAFDLAAERGHARVLEALIDATTVTTAPGHDAEKLKVSYMETLVKLGHAAAVDKLLTPELGIKIHTEGNVFLLHLAVRHGMATLLPILVNKGVPCDATDDKGNSALHIAAKMNEVSCLDALVNLGADKNKYNEARETPLYCAAVEGNLAVVQRLLYHSAQLDLQCGLGSGSSTALYLTCFKGHEKIAECLLDKGADWRIRGPQGWTVLHAACHRNNLAVVKLLLCFDRSLVSLKNDYQSTPLVLAAQEGHDGVVSLLLKEGANINEQNKSGSSALHRAATEGRDTTVRLLLEPQWRGNPDITKNDGATALHMAAFRGHFSIVQYLAERVKDINVLCETYGTPLCAAVISSGVNKRLLFGETTEKWKSIAIFLLKERSAKPNSYGGPYHSPLQAAAGLGDIEMVQLLFCYEAELNAPATGGEHGTPLLAAIREGHEVVVGELLAHGADPNTPYNGCSPLEAAFDSGSEAILDKLLNCHSMPTGEDQPASRKQINVDTNFSDGTTAIWHAQTSDVVDRLVRLGASLASEKPPGRTMLTHAIYKSLDDVIEFLLRPEEPELSSREKLDVDEQDGAGDTALHVTAWSGKSQHIQLAQRLVNELHANVNLQNNLGATPLIKAIREGNAEIQTTLLELGADVAKKDRLGRDALYWACLRLENSPGYTISPRRYIDQMLAEDGETDAKSLSRALWAAVANDKLATAYRLAALLSRMPGNQAANLMGVQDRDGWTLDYLAQQYRQSDFLEDMREFSMAQYSTEEETREKPKPKPPSAWSRTELEYPLQLRDNDLTVFISDKPLIHRVRKSEFPPHCLVIADHCFTGQGKCYFEVRINGPKQPEDDKTWKGDEDKDDEAESSPKNGKVVEIGVGLCREQTSLDDMVGWRSGTWGYHGDDGNLYSEVGWEKAYGDKFGVGSVVGCGVDFDKGGTAYFSLNGKSCGVAATGLTGKLYPAVSFDSTLTGYSVTLILSDDLGGGSKAKMFPSPTTPPASPRRVPRPRLLSPSSSPFGAMPDTIPHEQRERPVLDAPPIRIRAPTQEHSDLVDYDEEREAAESRPRGFARASSSTLSIGNSPDVGADSDWGW</sequence>
<gene>
    <name evidence="6" type="ORF">QBC37DRAFT_435044</name>
</gene>
<feature type="repeat" description="ANK" evidence="3">
    <location>
        <begin position="1193"/>
        <end position="1225"/>
    </location>
</feature>
<name>A0AAN7AYR9_9PEZI</name>
<evidence type="ECO:0000313" key="6">
    <source>
        <dbReference type="EMBL" id="KAK4206391.1"/>
    </source>
</evidence>
<dbReference type="InterPro" id="IPR044736">
    <property type="entry name" value="Gid1/RanBPM/SPLA_SPRY"/>
</dbReference>
<dbReference type="InterPro" id="IPR036770">
    <property type="entry name" value="Ankyrin_rpt-contain_sf"/>
</dbReference>
<feature type="compositionally biased region" description="Low complexity" evidence="4">
    <location>
        <begin position="1104"/>
        <end position="1117"/>
    </location>
</feature>
<dbReference type="Pfam" id="PF12796">
    <property type="entry name" value="Ank_2"/>
    <property type="match status" value="7"/>
</dbReference>
<dbReference type="SMART" id="SM00449">
    <property type="entry name" value="SPRY"/>
    <property type="match status" value="1"/>
</dbReference>
<feature type="repeat" description="ANK" evidence="3">
    <location>
        <begin position="1160"/>
        <end position="1192"/>
    </location>
</feature>
<feature type="repeat" description="ANK" evidence="3">
    <location>
        <begin position="1878"/>
        <end position="1910"/>
    </location>
</feature>
<feature type="repeat" description="ANK" evidence="3">
    <location>
        <begin position="1472"/>
        <end position="1493"/>
    </location>
</feature>
<feature type="repeat" description="ANK" evidence="3">
    <location>
        <begin position="1690"/>
        <end position="1722"/>
    </location>
</feature>
<keyword evidence="7" id="KW-1185">Reference proteome</keyword>
<dbReference type="Gene3D" id="1.25.40.20">
    <property type="entry name" value="Ankyrin repeat-containing domain"/>
    <property type="match status" value="5"/>
</dbReference>
<feature type="repeat" description="ANK" evidence="3">
    <location>
        <begin position="1539"/>
        <end position="1561"/>
    </location>
</feature>
<dbReference type="Pfam" id="PF13637">
    <property type="entry name" value="Ank_4"/>
    <property type="match status" value="1"/>
</dbReference>
<dbReference type="Pfam" id="PF24883">
    <property type="entry name" value="NPHP3_N"/>
    <property type="match status" value="1"/>
</dbReference>
<dbReference type="InterPro" id="IPR056884">
    <property type="entry name" value="NPHP3-like_N"/>
</dbReference>
<dbReference type="InterPro" id="IPR003877">
    <property type="entry name" value="SPRY_dom"/>
</dbReference>
<feature type="repeat" description="ANK" evidence="3">
    <location>
        <begin position="965"/>
        <end position="991"/>
    </location>
</feature>
<dbReference type="Pfam" id="PF00023">
    <property type="entry name" value="Ank"/>
    <property type="match status" value="2"/>
</dbReference>
<keyword evidence="1" id="KW-0677">Repeat</keyword>
<dbReference type="InterPro" id="IPR051165">
    <property type="entry name" value="Multifunctional_ANK_Repeat"/>
</dbReference>
<dbReference type="PROSITE" id="PS50188">
    <property type="entry name" value="B302_SPRY"/>
    <property type="match status" value="1"/>
</dbReference>
<feature type="region of interest" description="Disordered" evidence="4">
    <location>
        <begin position="1222"/>
        <end position="1242"/>
    </location>
</feature>
<feature type="region of interest" description="Disordered" evidence="4">
    <location>
        <begin position="2102"/>
        <end position="2124"/>
    </location>
</feature>
<dbReference type="PANTHER" id="PTHR24123">
    <property type="entry name" value="ANKYRIN REPEAT-CONTAINING"/>
    <property type="match status" value="1"/>
</dbReference>
<feature type="repeat" description="ANK" evidence="3">
    <location>
        <begin position="1240"/>
        <end position="1272"/>
    </location>
</feature>
<dbReference type="Proteomes" id="UP001301769">
    <property type="component" value="Unassembled WGS sequence"/>
</dbReference>
<feature type="compositionally biased region" description="Basic and acidic residues" evidence="4">
    <location>
        <begin position="2102"/>
        <end position="2113"/>
    </location>
</feature>
<evidence type="ECO:0000256" key="2">
    <source>
        <dbReference type="ARBA" id="ARBA00023043"/>
    </source>
</evidence>
<dbReference type="PRINTS" id="PR01415">
    <property type="entry name" value="ANKYRIN"/>
</dbReference>
<evidence type="ECO:0000313" key="7">
    <source>
        <dbReference type="Proteomes" id="UP001301769"/>
    </source>
</evidence>
<dbReference type="SUPFAM" id="SSF48403">
    <property type="entry name" value="Ankyrin repeat"/>
    <property type="match status" value="4"/>
</dbReference>
<reference evidence="6" key="1">
    <citation type="journal article" date="2023" name="Mol. Phylogenet. Evol.">
        <title>Genome-scale phylogeny and comparative genomics of the fungal order Sordariales.</title>
        <authorList>
            <person name="Hensen N."/>
            <person name="Bonometti L."/>
            <person name="Westerberg I."/>
            <person name="Brannstrom I.O."/>
            <person name="Guillou S."/>
            <person name="Cros-Aarteil S."/>
            <person name="Calhoun S."/>
            <person name="Haridas S."/>
            <person name="Kuo A."/>
            <person name="Mondo S."/>
            <person name="Pangilinan J."/>
            <person name="Riley R."/>
            <person name="LaButti K."/>
            <person name="Andreopoulos B."/>
            <person name="Lipzen A."/>
            <person name="Chen C."/>
            <person name="Yan M."/>
            <person name="Daum C."/>
            <person name="Ng V."/>
            <person name="Clum A."/>
            <person name="Steindorff A."/>
            <person name="Ohm R.A."/>
            <person name="Martin F."/>
            <person name="Silar P."/>
            <person name="Natvig D.O."/>
            <person name="Lalanne C."/>
            <person name="Gautier V."/>
            <person name="Ament-Velasquez S.L."/>
            <person name="Kruys A."/>
            <person name="Hutchinson M.I."/>
            <person name="Powell A.J."/>
            <person name="Barry K."/>
            <person name="Miller A.N."/>
            <person name="Grigoriev I.V."/>
            <person name="Debuchy R."/>
            <person name="Gladieux P."/>
            <person name="Hiltunen Thoren M."/>
            <person name="Johannesson H."/>
        </authorList>
    </citation>
    <scope>NUCLEOTIDE SEQUENCE</scope>
    <source>
        <strain evidence="6">PSN293</strain>
    </source>
</reference>
<dbReference type="InterPro" id="IPR001870">
    <property type="entry name" value="B30.2/SPRY"/>
</dbReference>
<feature type="repeat" description="ANK" evidence="3">
    <location>
        <begin position="1574"/>
        <end position="1606"/>
    </location>
</feature>
<evidence type="ECO:0000259" key="5">
    <source>
        <dbReference type="PROSITE" id="PS50188"/>
    </source>
</evidence>
<feature type="repeat" description="ANK" evidence="3">
    <location>
        <begin position="1403"/>
        <end position="1435"/>
    </location>
</feature>
<protein>
    <submittedName>
        <fullName evidence="6">Ankyrin repeat-containing domain protein</fullName>
    </submittedName>
</protein>
<feature type="region of interest" description="Disordered" evidence="4">
    <location>
        <begin position="1092"/>
        <end position="1117"/>
    </location>
</feature>
<feature type="region of interest" description="Disordered" evidence="4">
    <location>
        <begin position="2020"/>
        <end position="2041"/>
    </location>
</feature>
<comment type="caution">
    <text evidence="6">The sequence shown here is derived from an EMBL/GenBank/DDBJ whole genome shotgun (WGS) entry which is preliminary data.</text>
</comment>
<dbReference type="SUPFAM" id="SSF49899">
    <property type="entry name" value="Concanavalin A-like lectins/glucanases"/>
    <property type="match status" value="1"/>
</dbReference>
<reference evidence="6" key="2">
    <citation type="submission" date="2023-05" db="EMBL/GenBank/DDBJ databases">
        <authorList>
            <consortium name="Lawrence Berkeley National Laboratory"/>
            <person name="Steindorff A."/>
            <person name="Hensen N."/>
            <person name="Bonometti L."/>
            <person name="Westerberg I."/>
            <person name="Brannstrom I.O."/>
            <person name="Guillou S."/>
            <person name="Cros-Aarteil S."/>
            <person name="Calhoun S."/>
            <person name="Haridas S."/>
            <person name="Kuo A."/>
            <person name="Mondo S."/>
            <person name="Pangilinan J."/>
            <person name="Riley R."/>
            <person name="Labutti K."/>
            <person name="Andreopoulos B."/>
            <person name="Lipzen A."/>
            <person name="Chen C."/>
            <person name="Yanf M."/>
            <person name="Daum C."/>
            <person name="Ng V."/>
            <person name="Clum A."/>
            <person name="Ohm R."/>
            <person name="Martin F."/>
            <person name="Silar P."/>
            <person name="Natvig D."/>
            <person name="Lalanne C."/>
            <person name="Gautier V."/>
            <person name="Ament-Velasquez S.L."/>
            <person name="Kruys A."/>
            <person name="Hutchinson M.I."/>
            <person name="Powell A.J."/>
            <person name="Barry K."/>
            <person name="Miller A.N."/>
            <person name="Grigoriev I.V."/>
            <person name="Debuchy R."/>
            <person name="Gladieux P."/>
            <person name="Thoren M.H."/>
            <person name="Johannesson H."/>
        </authorList>
    </citation>
    <scope>NUCLEOTIDE SEQUENCE</scope>
    <source>
        <strain evidence="6">PSN293</strain>
    </source>
</reference>
<dbReference type="PROSITE" id="PS50088">
    <property type="entry name" value="ANK_REPEAT"/>
    <property type="match status" value="14"/>
</dbReference>
<accession>A0AAN7AYR9</accession>
<dbReference type="PROSITE" id="PS50297">
    <property type="entry name" value="ANK_REP_REGION"/>
    <property type="match status" value="13"/>
</dbReference>
<dbReference type="Pfam" id="PF00622">
    <property type="entry name" value="SPRY"/>
    <property type="match status" value="1"/>
</dbReference>
<keyword evidence="2 3" id="KW-0040">ANK repeat</keyword>
<dbReference type="Gene3D" id="2.60.120.920">
    <property type="match status" value="1"/>
</dbReference>
<proteinExistence type="predicted"/>
<feature type="repeat" description="ANK" evidence="3">
    <location>
        <begin position="1370"/>
        <end position="1402"/>
    </location>
</feature>
<feature type="compositionally biased region" description="Polar residues" evidence="4">
    <location>
        <begin position="2326"/>
        <end position="2335"/>
    </location>
</feature>
<feature type="domain" description="B30.2/SPRY" evidence="5">
    <location>
        <begin position="2017"/>
        <end position="2236"/>
    </location>
</feature>
<dbReference type="SMART" id="SM00248">
    <property type="entry name" value="ANK"/>
    <property type="match status" value="23"/>
</dbReference>
<feature type="region of interest" description="Disordered" evidence="4">
    <location>
        <begin position="2241"/>
        <end position="2347"/>
    </location>
</feature>
<dbReference type="InterPro" id="IPR002110">
    <property type="entry name" value="Ankyrin_rpt"/>
</dbReference>
<feature type="repeat" description="ANK" evidence="3">
    <location>
        <begin position="896"/>
        <end position="928"/>
    </location>
</feature>
<dbReference type="EMBL" id="MU858425">
    <property type="protein sequence ID" value="KAK4206391.1"/>
    <property type="molecule type" value="Genomic_DNA"/>
</dbReference>
<feature type="repeat" description="ANK" evidence="3">
    <location>
        <begin position="1506"/>
        <end position="1538"/>
    </location>
</feature>
<evidence type="ECO:0000256" key="1">
    <source>
        <dbReference type="ARBA" id="ARBA00022737"/>
    </source>
</evidence>
<feature type="repeat" description="ANK" evidence="3">
    <location>
        <begin position="1002"/>
        <end position="1028"/>
    </location>
</feature>
<dbReference type="InterPro" id="IPR043136">
    <property type="entry name" value="B30.2/SPRY_sf"/>
</dbReference>
<organism evidence="6 7">
    <name type="scientific">Rhypophila decipiens</name>
    <dbReference type="NCBI Taxonomy" id="261697"/>
    <lineage>
        <taxon>Eukaryota</taxon>
        <taxon>Fungi</taxon>
        <taxon>Dikarya</taxon>
        <taxon>Ascomycota</taxon>
        <taxon>Pezizomycotina</taxon>
        <taxon>Sordariomycetes</taxon>
        <taxon>Sordariomycetidae</taxon>
        <taxon>Sordariales</taxon>
        <taxon>Naviculisporaceae</taxon>
        <taxon>Rhypophila</taxon>
    </lineage>
</organism>
<feature type="compositionally biased region" description="Basic and acidic residues" evidence="4">
    <location>
        <begin position="2279"/>
        <end position="2288"/>
    </location>
</feature>
<dbReference type="CDD" id="cd12885">
    <property type="entry name" value="SPRY_RanBP_like"/>
    <property type="match status" value="1"/>
</dbReference>
<dbReference type="InterPro" id="IPR013320">
    <property type="entry name" value="ConA-like_dom_sf"/>
</dbReference>
<evidence type="ECO:0000256" key="3">
    <source>
        <dbReference type="PROSITE-ProRule" id="PRU00023"/>
    </source>
</evidence>
<evidence type="ECO:0000256" key="4">
    <source>
        <dbReference type="SAM" id="MobiDB-lite"/>
    </source>
</evidence>
<dbReference type="PANTHER" id="PTHR24123:SF33">
    <property type="entry name" value="PROTEIN HOS4"/>
    <property type="match status" value="1"/>
</dbReference>
<feature type="compositionally biased region" description="Low complexity" evidence="4">
    <location>
        <begin position="2262"/>
        <end position="2271"/>
    </location>
</feature>